<name>A0A853D8I0_9MICO</name>
<feature type="compositionally biased region" description="Low complexity" evidence="2">
    <location>
        <begin position="45"/>
        <end position="54"/>
    </location>
</feature>
<accession>A0A853D8I0</accession>
<evidence type="ECO:0000256" key="2">
    <source>
        <dbReference type="SAM" id="MobiDB-lite"/>
    </source>
</evidence>
<feature type="transmembrane region" description="Helical" evidence="3">
    <location>
        <begin position="133"/>
        <end position="154"/>
    </location>
</feature>
<keyword evidence="3" id="KW-1133">Transmembrane helix</keyword>
<dbReference type="Pfam" id="PF03816">
    <property type="entry name" value="LytR_cpsA_psr"/>
    <property type="match status" value="1"/>
</dbReference>
<feature type="compositionally biased region" description="Polar residues" evidence="2">
    <location>
        <begin position="542"/>
        <end position="551"/>
    </location>
</feature>
<reference evidence="5 6" key="1">
    <citation type="submission" date="2020-07" db="EMBL/GenBank/DDBJ databases">
        <title>Sequencing the genomes of 1000 actinobacteria strains.</title>
        <authorList>
            <person name="Klenk H.-P."/>
        </authorList>
    </citation>
    <scope>NUCLEOTIDE SEQUENCE [LARGE SCALE GENOMIC DNA]</scope>
    <source>
        <strain evidence="5 6">DSM 29531</strain>
    </source>
</reference>
<dbReference type="Gene3D" id="3.40.630.190">
    <property type="entry name" value="LCP protein"/>
    <property type="match status" value="1"/>
</dbReference>
<dbReference type="AlphaFoldDB" id="A0A853D8I0"/>
<sequence length="551" mass="59512">MTERGEPGAPHRRAQLPRASRPSTTDDAVSSSEADDGAGSRRARPAGATATGPRTHLRSRSAVRETRAHEVRRALLLTTMSAIVPGLGLTLTRRRKLGAVLLGFSVILFVVLAWLLTRGGIMHGAARLLSTRGLLFMLFVCVVGGLIWLGGILATYAETSGRRWPNQTKWMHRLFTAVLCMVIAVPAAVATNYVWVTKGTLGHVFVPRYKGRDAVQHTPVAGSDPWKSVPRINMLFLGSDAGADRTGVRTDSIMVASIDTHTGDTTLVSIPRNLEHVPIPTSNPLHKIYPNGFYCPNRGTGHECLMDALWTEAGTNYPTLFPKDEKNPGLDTTREVVSDIVGMPIDYTVVIDLAGFQKLVDAMGGVYVNVPAGGIAIGGRIVNGEIVPGSITGRVPGGYRKLNGYQALWYSRSRVENSDDDRTRRQRCMVNSLINQANPFTMITKFTDVMSVARQSITMDIPQDHLDAFATLVNRMKKGDMRSVNLSYPTIASGNPDFAKIRALIKAAIDRPHTAKKPKSATTSTSPTTPSTSTPSSTASANPISDTASSC</sequence>
<comment type="caution">
    <text evidence="5">The sequence shown here is derived from an EMBL/GenBank/DDBJ whole genome shotgun (WGS) entry which is preliminary data.</text>
</comment>
<dbReference type="InterPro" id="IPR050922">
    <property type="entry name" value="LytR/CpsA/Psr_CW_biosynth"/>
</dbReference>
<feature type="compositionally biased region" description="Low complexity" evidence="2">
    <location>
        <begin position="520"/>
        <end position="541"/>
    </location>
</feature>
<evidence type="ECO:0000313" key="6">
    <source>
        <dbReference type="Proteomes" id="UP000571817"/>
    </source>
</evidence>
<comment type="similarity">
    <text evidence="1">Belongs to the LytR/CpsA/Psr (LCP) family.</text>
</comment>
<feature type="compositionally biased region" description="Polar residues" evidence="2">
    <location>
        <begin position="21"/>
        <end position="32"/>
    </location>
</feature>
<keyword evidence="3" id="KW-0472">Membrane</keyword>
<gene>
    <name evidence="5" type="ORF">HNR15_000241</name>
</gene>
<evidence type="ECO:0000256" key="1">
    <source>
        <dbReference type="ARBA" id="ARBA00006068"/>
    </source>
</evidence>
<proteinExistence type="inferred from homology"/>
<feature type="domain" description="Cell envelope-related transcriptional attenuator" evidence="4">
    <location>
        <begin position="249"/>
        <end position="437"/>
    </location>
</feature>
<dbReference type="PANTHER" id="PTHR33392:SF6">
    <property type="entry name" value="POLYISOPRENYL-TEICHOIC ACID--PEPTIDOGLYCAN TEICHOIC ACID TRANSFERASE TAGU"/>
    <property type="match status" value="1"/>
</dbReference>
<feature type="region of interest" description="Disordered" evidence="2">
    <location>
        <begin position="1"/>
        <end position="66"/>
    </location>
</feature>
<feature type="transmembrane region" description="Helical" evidence="3">
    <location>
        <begin position="97"/>
        <end position="121"/>
    </location>
</feature>
<keyword evidence="3" id="KW-0812">Transmembrane</keyword>
<organism evidence="5 6">
    <name type="scientific">Allobranchiibius huperziae</name>
    <dbReference type="NCBI Taxonomy" id="1874116"/>
    <lineage>
        <taxon>Bacteria</taxon>
        <taxon>Bacillati</taxon>
        <taxon>Actinomycetota</taxon>
        <taxon>Actinomycetes</taxon>
        <taxon>Micrococcales</taxon>
        <taxon>Dermacoccaceae</taxon>
        <taxon>Allobranchiibius</taxon>
    </lineage>
</organism>
<feature type="transmembrane region" description="Helical" evidence="3">
    <location>
        <begin position="174"/>
        <end position="195"/>
    </location>
</feature>
<dbReference type="NCBIfam" id="TIGR00350">
    <property type="entry name" value="lytR_cpsA_psr"/>
    <property type="match status" value="1"/>
</dbReference>
<keyword evidence="6" id="KW-1185">Reference proteome</keyword>
<evidence type="ECO:0000256" key="3">
    <source>
        <dbReference type="SAM" id="Phobius"/>
    </source>
</evidence>
<feature type="region of interest" description="Disordered" evidence="2">
    <location>
        <begin position="509"/>
        <end position="551"/>
    </location>
</feature>
<evidence type="ECO:0000313" key="5">
    <source>
        <dbReference type="EMBL" id="NYJ73278.1"/>
    </source>
</evidence>
<dbReference type="EMBL" id="JACCFW010000001">
    <property type="protein sequence ID" value="NYJ73278.1"/>
    <property type="molecule type" value="Genomic_DNA"/>
</dbReference>
<protein>
    <submittedName>
        <fullName evidence="5">LCP family protein required for cell wall assembly</fullName>
    </submittedName>
</protein>
<dbReference type="PANTHER" id="PTHR33392">
    <property type="entry name" value="POLYISOPRENYL-TEICHOIC ACID--PEPTIDOGLYCAN TEICHOIC ACID TRANSFERASE TAGU"/>
    <property type="match status" value="1"/>
</dbReference>
<dbReference type="RefSeq" id="WP_179478441.1">
    <property type="nucleotide sequence ID" value="NZ_JACCFW010000001.1"/>
</dbReference>
<dbReference type="InterPro" id="IPR004474">
    <property type="entry name" value="LytR_CpsA_psr"/>
</dbReference>
<evidence type="ECO:0000259" key="4">
    <source>
        <dbReference type="Pfam" id="PF03816"/>
    </source>
</evidence>
<dbReference type="Proteomes" id="UP000571817">
    <property type="component" value="Unassembled WGS sequence"/>
</dbReference>